<dbReference type="InterPro" id="IPR050204">
    <property type="entry name" value="AraC_XylS_family_regulators"/>
</dbReference>
<dbReference type="PANTHER" id="PTHR46796:SF12">
    <property type="entry name" value="HTH-TYPE DNA-BINDING TRANSCRIPTIONAL ACTIVATOR EUTR"/>
    <property type="match status" value="1"/>
</dbReference>
<comment type="caution">
    <text evidence="5">The sequence shown here is derived from an EMBL/GenBank/DDBJ whole genome shotgun (WGS) entry which is preliminary data.</text>
</comment>
<dbReference type="PROSITE" id="PS01124">
    <property type="entry name" value="HTH_ARAC_FAMILY_2"/>
    <property type="match status" value="1"/>
</dbReference>
<keyword evidence="1" id="KW-0805">Transcription regulation</keyword>
<protein>
    <submittedName>
        <fullName evidence="5">Helix-turn-helix domain-containing protein</fullName>
    </submittedName>
</protein>
<dbReference type="Gene3D" id="1.10.10.60">
    <property type="entry name" value="Homeodomain-like"/>
    <property type="match status" value="1"/>
</dbReference>
<dbReference type="InterPro" id="IPR018060">
    <property type="entry name" value="HTH_AraC"/>
</dbReference>
<evidence type="ECO:0000256" key="1">
    <source>
        <dbReference type="ARBA" id="ARBA00023015"/>
    </source>
</evidence>
<evidence type="ECO:0000313" key="5">
    <source>
        <dbReference type="EMBL" id="RVW02412.1"/>
    </source>
</evidence>
<dbReference type="GO" id="GO:0003700">
    <property type="term" value="F:DNA-binding transcription factor activity"/>
    <property type="evidence" value="ECO:0007669"/>
    <property type="project" value="InterPro"/>
</dbReference>
<dbReference type="Pfam" id="PF14525">
    <property type="entry name" value="AraC_binding_2"/>
    <property type="match status" value="1"/>
</dbReference>
<dbReference type="OrthoDB" id="5464689at2"/>
<reference evidence="5 6" key="1">
    <citation type="submission" date="2018-11" db="EMBL/GenBank/DDBJ databases">
        <title>Rhodococcus spongicola sp. nov. and Rhodococcus xishaensis sp. nov. from marine sponges.</title>
        <authorList>
            <person name="Li L."/>
            <person name="Lin H.W."/>
        </authorList>
    </citation>
    <scope>NUCLEOTIDE SEQUENCE [LARGE SCALE GENOMIC DNA]</scope>
    <source>
        <strain evidence="5 6">LHW50502</strain>
    </source>
</reference>
<feature type="domain" description="HTH araC/xylS-type" evidence="4">
    <location>
        <begin position="220"/>
        <end position="321"/>
    </location>
</feature>
<keyword evidence="2" id="KW-0238">DNA-binding</keyword>
<proteinExistence type="predicted"/>
<dbReference type="InterPro" id="IPR018062">
    <property type="entry name" value="HTH_AraC-typ_CS"/>
</dbReference>
<evidence type="ECO:0000313" key="6">
    <source>
        <dbReference type="Proteomes" id="UP000284333"/>
    </source>
</evidence>
<dbReference type="InterPro" id="IPR009057">
    <property type="entry name" value="Homeodomain-like_sf"/>
</dbReference>
<dbReference type="GO" id="GO:0043565">
    <property type="term" value="F:sequence-specific DNA binding"/>
    <property type="evidence" value="ECO:0007669"/>
    <property type="project" value="InterPro"/>
</dbReference>
<keyword evidence="6" id="KW-1185">Reference proteome</keyword>
<dbReference type="Pfam" id="PF12833">
    <property type="entry name" value="HTH_18"/>
    <property type="match status" value="1"/>
</dbReference>
<organism evidence="5 6">
    <name type="scientific">Rhodococcus spongiicola</name>
    <dbReference type="NCBI Taxonomy" id="2487352"/>
    <lineage>
        <taxon>Bacteria</taxon>
        <taxon>Bacillati</taxon>
        <taxon>Actinomycetota</taxon>
        <taxon>Actinomycetes</taxon>
        <taxon>Mycobacteriales</taxon>
        <taxon>Nocardiaceae</taxon>
        <taxon>Rhodococcus</taxon>
    </lineage>
</organism>
<evidence type="ECO:0000256" key="3">
    <source>
        <dbReference type="ARBA" id="ARBA00023163"/>
    </source>
</evidence>
<gene>
    <name evidence="5" type="ORF">EF834_12555</name>
</gene>
<dbReference type="SMART" id="SM00342">
    <property type="entry name" value="HTH_ARAC"/>
    <property type="match status" value="1"/>
</dbReference>
<evidence type="ECO:0000256" key="2">
    <source>
        <dbReference type="ARBA" id="ARBA00023125"/>
    </source>
</evidence>
<dbReference type="EMBL" id="RKLN01000004">
    <property type="protein sequence ID" value="RVW02412.1"/>
    <property type="molecule type" value="Genomic_DNA"/>
</dbReference>
<dbReference type="PANTHER" id="PTHR46796">
    <property type="entry name" value="HTH-TYPE TRANSCRIPTIONAL ACTIVATOR RHAS-RELATED"/>
    <property type="match status" value="1"/>
</dbReference>
<dbReference type="AlphaFoldDB" id="A0A438AUY0"/>
<dbReference type="RefSeq" id="WP_127947548.1">
    <property type="nucleotide sequence ID" value="NZ_RKLN01000004.1"/>
</dbReference>
<dbReference type="PROSITE" id="PS00041">
    <property type="entry name" value="HTH_ARAC_FAMILY_1"/>
    <property type="match status" value="1"/>
</dbReference>
<accession>A0A438AUY0</accession>
<dbReference type="SUPFAM" id="SSF46689">
    <property type="entry name" value="Homeodomain-like"/>
    <property type="match status" value="1"/>
</dbReference>
<dbReference type="Proteomes" id="UP000284333">
    <property type="component" value="Unassembled WGS sequence"/>
</dbReference>
<keyword evidence="3" id="KW-0804">Transcription</keyword>
<dbReference type="InterPro" id="IPR035418">
    <property type="entry name" value="AraC-bd_2"/>
</dbReference>
<evidence type="ECO:0000259" key="4">
    <source>
        <dbReference type="PROSITE" id="PS01124"/>
    </source>
</evidence>
<name>A0A438AUY0_9NOCA</name>
<sequence length="321" mass="35901">MNVPLAGFELVHAHDVDEARAVVGDAFCAHRLIPSLGDIDVRFHAARARGIGLYYLEYGSEVRILPRDLNDCYLVQIPLEGTAEIRSRSDEITSSPTLASVLEPDTRYEMHWAAGNRQLIVRIDRASIEQHLRQNLGQPPGPRLHFELGVDLTDPKIRSWRSLVDLLCREFDTGGSIPAEPLAMREMERLLLSQFLLAQPNSYSAVLQGPPEQDVPRLVRKAADLIEAHAAEPLTVDDIAEAVGISVRALQQGFRKAFATTPMNFMREVRLNKVRAELIAADPGSVTVTDVAVRWGFLHAGRFSVQYRERFAESPSHTLRR</sequence>